<feature type="region of interest" description="Disordered" evidence="1">
    <location>
        <begin position="264"/>
        <end position="363"/>
    </location>
</feature>
<dbReference type="Gene3D" id="1.10.530.10">
    <property type="match status" value="1"/>
</dbReference>
<dbReference type="SUPFAM" id="SSF53955">
    <property type="entry name" value="Lysozyme-like"/>
    <property type="match status" value="1"/>
</dbReference>
<feature type="compositionally biased region" description="Pro residues" evidence="1">
    <location>
        <begin position="593"/>
        <end position="608"/>
    </location>
</feature>
<feature type="chain" id="PRO_5046318472" evidence="2">
    <location>
        <begin position="28"/>
        <end position="625"/>
    </location>
</feature>
<dbReference type="InterPro" id="IPR031304">
    <property type="entry name" value="SLT_2"/>
</dbReference>
<evidence type="ECO:0000256" key="2">
    <source>
        <dbReference type="SAM" id="SignalP"/>
    </source>
</evidence>
<evidence type="ECO:0000313" key="5">
    <source>
        <dbReference type="Proteomes" id="UP001551329"/>
    </source>
</evidence>
<feature type="signal peptide" evidence="2">
    <location>
        <begin position="1"/>
        <end position="27"/>
    </location>
</feature>
<evidence type="ECO:0000259" key="3">
    <source>
        <dbReference type="Pfam" id="PF13406"/>
    </source>
</evidence>
<comment type="caution">
    <text evidence="4">The sequence shown here is derived from an EMBL/GenBank/DDBJ whole genome shotgun (WGS) entry which is preliminary data.</text>
</comment>
<dbReference type="RefSeq" id="WP_358467682.1">
    <property type="nucleotide sequence ID" value="NZ_JBEZAE010000001.1"/>
</dbReference>
<feature type="region of interest" description="Disordered" evidence="1">
    <location>
        <begin position="33"/>
        <end position="83"/>
    </location>
</feature>
<dbReference type="InterPro" id="IPR043426">
    <property type="entry name" value="MltB-like"/>
</dbReference>
<dbReference type="PANTHER" id="PTHR30163">
    <property type="entry name" value="MEMBRANE-BOUND LYTIC MUREIN TRANSGLYCOSYLASE B"/>
    <property type="match status" value="1"/>
</dbReference>
<dbReference type="EMBL" id="JBEZAE010000001">
    <property type="protein sequence ID" value="MEU7069123.1"/>
    <property type="molecule type" value="Genomic_DNA"/>
</dbReference>
<name>A0ABV3C4N4_9ACTN</name>
<dbReference type="PANTHER" id="PTHR30163:SF8">
    <property type="entry name" value="LYTIC MUREIN TRANSGLYCOSYLASE"/>
    <property type="match status" value="1"/>
</dbReference>
<dbReference type="CDD" id="cd13399">
    <property type="entry name" value="Slt35-like"/>
    <property type="match status" value="1"/>
</dbReference>
<keyword evidence="2" id="KW-0732">Signal</keyword>
<feature type="compositionally biased region" description="Low complexity" evidence="1">
    <location>
        <begin position="297"/>
        <end position="308"/>
    </location>
</feature>
<feature type="compositionally biased region" description="Basic and acidic residues" evidence="1">
    <location>
        <begin position="277"/>
        <end position="289"/>
    </location>
</feature>
<feature type="compositionally biased region" description="Low complexity" evidence="1">
    <location>
        <begin position="609"/>
        <end position="625"/>
    </location>
</feature>
<feature type="compositionally biased region" description="Pro residues" evidence="1">
    <location>
        <begin position="339"/>
        <end position="361"/>
    </location>
</feature>
<protein>
    <submittedName>
        <fullName evidence="4">Lytic transglycosylase domain-containing protein</fullName>
    </submittedName>
</protein>
<reference evidence="4 5" key="1">
    <citation type="submission" date="2024-06" db="EMBL/GenBank/DDBJ databases">
        <title>The Natural Products Discovery Center: Release of the First 8490 Sequenced Strains for Exploring Actinobacteria Biosynthetic Diversity.</title>
        <authorList>
            <person name="Kalkreuter E."/>
            <person name="Kautsar S.A."/>
            <person name="Yang D."/>
            <person name="Bader C.D."/>
            <person name="Teijaro C.N."/>
            <person name="Fluegel L."/>
            <person name="Davis C.M."/>
            <person name="Simpson J.R."/>
            <person name="Lauterbach L."/>
            <person name="Steele A.D."/>
            <person name="Gui C."/>
            <person name="Meng S."/>
            <person name="Li G."/>
            <person name="Viehrig K."/>
            <person name="Ye F."/>
            <person name="Su P."/>
            <person name="Kiefer A.F."/>
            <person name="Nichols A."/>
            <person name="Cepeda A.J."/>
            <person name="Yan W."/>
            <person name="Fan B."/>
            <person name="Jiang Y."/>
            <person name="Adhikari A."/>
            <person name="Zheng C.-J."/>
            <person name="Schuster L."/>
            <person name="Cowan T.M."/>
            <person name="Smanski M.J."/>
            <person name="Chevrette M.G."/>
            <person name="De Carvalho L.P.S."/>
            <person name="Shen B."/>
        </authorList>
    </citation>
    <scope>NUCLEOTIDE SEQUENCE [LARGE SCALE GENOMIC DNA]</scope>
    <source>
        <strain evidence="4 5">NPDC045974</strain>
    </source>
</reference>
<keyword evidence="5" id="KW-1185">Reference proteome</keyword>
<dbReference type="Pfam" id="PF13406">
    <property type="entry name" value="SLT_2"/>
    <property type="match status" value="1"/>
</dbReference>
<dbReference type="Proteomes" id="UP001551329">
    <property type="component" value="Unassembled WGS sequence"/>
</dbReference>
<evidence type="ECO:0000256" key="1">
    <source>
        <dbReference type="SAM" id="MobiDB-lite"/>
    </source>
</evidence>
<sequence length="625" mass="63540">MAAQLGRRLRKGATSGAVVAAAVAALAASQAPEMIPPPADNAGGDRAIGTGDTTTPPSDGSATGDSPYFTELPPLNTPNKPGAPAKLPVITGPAEAGIPASVLAAYKRAEASVRSTDPACNLPWQLLAGIGKVESGQARGGGVDANGTTLSPILGPALNGVGFANISDTDDGAYDGDKIHDRAVGPMQFIPSTWATWGQDANGDGKKDPNNIYDAAQAAGLYLCANDRNLALKADLDRAVLSYNRSTEYLNTVLSWFEYYKRGTHQVPDGTGVLPVDRSDDRRRNDRTKPHPPYSPRPTTSAPTTPAPERGKPDPKPSETGVPPKTPPTTDPSKTPTNPTTPPTTPPTKPTDPPTTNPTVPPAVKVKRLAPVATGALTATTGNVFAKAPTVAALDASGAPVAGVSIRFEIVGTTDARFAGGKTTATVLTGTSGMAASPALRAGEKIGSFTVRATVMNRTLAAAEFAASVTARQADALTRLDGEAALPATTGTGFTQQLRVKATHKGALAPGVLVTGLVVTSKTATDASAEGPYFKGEAGTTARTRTFTTDANGLITLAPGDLLAGDKAGTYFLKLTAPGGGSVFVELTVTAPAPTPEPSTPEPTPSPSDSPTDSPEATSSPSPSA</sequence>
<feature type="region of interest" description="Disordered" evidence="1">
    <location>
        <begin position="588"/>
        <end position="625"/>
    </location>
</feature>
<evidence type="ECO:0000313" key="4">
    <source>
        <dbReference type="EMBL" id="MEU7069123.1"/>
    </source>
</evidence>
<feature type="domain" description="Transglycosylase SLT" evidence="3">
    <location>
        <begin position="183"/>
        <end position="224"/>
    </location>
</feature>
<proteinExistence type="predicted"/>
<feature type="compositionally biased region" description="Low complexity" evidence="1">
    <location>
        <begin position="49"/>
        <end position="61"/>
    </location>
</feature>
<organism evidence="4 5">
    <name type="scientific">Streptomyces narbonensis</name>
    <dbReference type="NCBI Taxonomy" id="67333"/>
    <lineage>
        <taxon>Bacteria</taxon>
        <taxon>Bacillati</taxon>
        <taxon>Actinomycetota</taxon>
        <taxon>Actinomycetes</taxon>
        <taxon>Kitasatosporales</taxon>
        <taxon>Streptomycetaceae</taxon>
        <taxon>Streptomyces</taxon>
    </lineage>
</organism>
<accession>A0ABV3C4N4</accession>
<gene>
    <name evidence="4" type="ORF">AB0A88_03080</name>
</gene>
<dbReference type="InterPro" id="IPR023346">
    <property type="entry name" value="Lysozyme-like_dom_sf"/>
</dbReference>